<reference evidence="6 7" key="1">
    <citation type="journal article" date="2015" name="Genome Announc.">
        <title>Expanding the biotechnology potential of lactobacilli through comparative genomics of 213 strains and associated genera.</title>
        <authorList>
            <person name="Sun Z."/>
            <person name="Harris H.M."/>
            <person name="McCann A."/>
            <person name="Guo C."/>
            <person name="Argimon S."/>
            <person name="Zhang W."/>
            <person name="Yang X."/>
            <person name="Jeffery I.B."/>
            <person name="Cooney J.C."/>
            <person name="Kagawa T.F."/>
            <person name="Liu W."/>
            <person name="Song Y."/>
            <person name="Salvetti E."/>
            <person name="Wrobel A."/>
            <person name="Rasinkangas P."/>
            <person name="Parkhill J."/>
            <person name="Rea M.C."/>
            <person name="O'Sullivan O."/>
            <person name="Ritari J."/>
            <person name="Douillard F.P."/>
            <person name="Paul Ross R."/>
            <person name="Yang R."/>
            <person name="Briner A.E."/>
            <person name="Felis G.E."/>
            <person name="de Vos W.M."/>
            <person name="Barrangou R."/>
            <person name="Klaenhammer T.R."/>
            <person name="Caufield P.W."/>
            <person name="Cui Y."/>
            <person name="Zhang H."/>
            <person name="O'Toole P.W."/>
        </authorList>
    </citation>
    <scope>NUCLEOTIDE SEQUENCE [LARGE SCALE GENOMIC DNA]</scope>
    <source>
        <strain evidence="6 7">DSM 13345</strain>
    </source>
</reference>
<dbReference type="Proteomes" id="UP000050901">
    <property type="component" value="Unassembled WGS sequence"/>
</dbReference>
<dbReference type="InterPro" id="IPR001944">
    <property type="entry name" value="Glycoside_Hdrlase_35"/>
</dbReference>
<sequence length="514" mass="58180">MTAKIKCDSHGIKTLYVDGKPFFAYAGEVHNSAASSLDYMKKEIWPKLQELNMNSVVVPVYWESLEPQPDQFNFSLVDGLIDQARQNNMRLILLWFGLWKNAESMYVPAWMKQDTKNYYRVNDVNGKPTKTISPFCQAAVNRDAHAFAELMSHLKTYDEEKSTVIMMQVENEIGVMGSARDFCATANEAFAQTLPRELADGLNLNPQQTWSEAFGYDADEQFMAWYFAKAVEKITEAGQKEYSLPCYANSWLKQYPWYPGSYPMGGPVPDVQATWKIAAPSLAAFAPDIYVPYCADVMDDYASDDNPLFIPEIRKDAVAVSYCLYAFAAKNAIGFSPFGIEELGGDPNSVDRPPMEVMIALNIDPSAFDIAGSKERLAATYHLMHELEPLLLKYRGTNHWQSFVRHGENDYGTFLRFKNYDLQIAYNPRESGKPLGAGIIIELDDNQFLAIGTMCKLTFMPKQDENTQVDILELDEGIIENGQWKTTRVLNGDEKMSISFGDNLGSYRLNLYKF</sequence>
<proteinExistence type="inferred from homology"/>
<keyword evidence="3" id="KW-0326">Glycosidase</keyword>
<dbReference type="GO" id="GO:0005975">
    <property type="term" value="P:carbohydrate metabolic process"/>
    <property type="evidence" value="ECO:0007669"/>
    <property type="project" value="InterPro"/>
</dbReference>
<accession>A0A0R1NVC1</accession>
<dbReference type="PANTHER" id="PTHR23421">
    <property type="entry name" value="BETA-GALACTOSIDASE RELATED"/>
    <property type="match status" value="1"/>
</dbReference>
<name>A0A0R1NVC1_LIMMU</name>
<dbReference type="Pfam" id="PF02449">
    <property type="entry name" value="Glyco_hydro_42"/>
    <property type="match status" value="1"/>
</dbReference>
<evidence type="ECO:0000256" key="3">
    <source>
        <dbReference type="ARBA" id="ARBA00023295"/>
    </source>
</evidence>
<dbReference type="GO" id="GO:0009341">
    <property type="term" value="C:beta-galactosidase complex"/>
    <property type="evidence" value="ECO:0007669"/>
    <property type="project" value="InterPro"/>
</dbReference>
<dbReference type="InterPro" id="IPR040719">
    <property type="entry name" value="DUF5597"/>
</dbReference>
<dbReference type="RefSeq" id="WP_056968687.1">
    <property type="nucleotide sequence ID" value="NZ_AZEQ01000024.1"/>
</dbReference>
<evidence type="ECO:0000259" key="4">
    <source>
        <dbReference type="Pfam" id="PF02449"/>
    </source>
</evidence>
<dbReference type="Gene3D" id="3.20.20.80">
    <property type="entry name" value="Glycosidases"/>
    <property type="match status" value="1"/>
</dbReference>
<dbReference type="InterPro" id="IPR017853">
    <property type="entry name" value="GH"/>
</dbReference>
<evidence type="ECO:0000313" key="6">
    <source>
        <dbReference type="EMBL" id="KRL23951.1"/>
    </source>
</evidence>
<dbReference type="AlphaFoldDB" id="A0A0R1NVC1"/>
<dbReference type="Pfam" id="PF18120">
    <property type="entry name" value="DUF5597"/>
    <property type="match status" value="1"/>
</dbReference>
<evidence type="ECO:0000256" key="2">
    <source>
        <dbReference type="ARBA" id="ARBA00022801"/>
    </source>
</evidence>
<organism evidence="6 7">
    <name type="scientific">Limosilactobacillus mucosae DSM 13345</name>
    <dbReference type="NCBI Taxonomy" id="1423771"/>
    <lineage>
        <taxon>Bacteria</taxon>
        <taxon>Bacillati</taxon>
        <taxon>Bacillota</taxon>
        <taxon>Bacilli</taxon>
        <taxon>Lactobacillales</taxon>
        <taxon>Lactobacillaceae</taxon>
        <taxon>Limosilactobacillus</taxon>
    </lineage>
</organism>
<dbReference type="InterPro" id="IPR013529">
    <property type="entry name" value="Glyco_hydro_42_N"/>
</dbReference>
<protein>
    <recommendedName>
        <fullName evidence="8">Beta-galactosidase</fullName>
    </recommendedName>
</protein>
<dbReference type="PATRIC" id="fig|1423771.3.peg.1163"/>
<evidence type="ECO:0000313" key="7">
    <source>
        <dbReference type="Proteomes" id="UP000050901"/>
    </source>
</evidence>
<evidence type="ECO:0000259" key="5">
    <source>
        <dbReference type="Pfam" id="PF18120"/>
    </source>
</evidence>
<dbReference type="SUPFAM" id="SSF51445">
    <property type="entry name" value="(Trans)glycosidases"/>
    <property type="match status" value="1"/>
</dbReference>
<dbReference type="Gene3D" id="2.60.220.20">
    <property type="entry name" value="putative beta-Galactosidase from caulobacter crescentus"/>
    <property type="match status" value="1"/>
</dbReference>
<evidence type="ECO:0008006" key="8">
    <source>
        <dbReference type="Google" id="ProtNLM"/>
    </source>
</evidence>
<evidence type="ECO:0000256" key="1">
    <source>
        <dbReference type="ARBA" id="ARBA00009809"/>
    </source>
</evidence>
<keyword evidence="2" id="KW-0378">Hydrolase</keyword>
<feature type="domain" description="DUF5597" evidence="5">
    <location>
        <begin position="377"/>
        <end position="495"/>
    </location>
</feature>
<dbReference type="GO" id="GO:0004565">
    <property type="term" value="F:beta-galactosidase activity"/>
    <property type="evidence" value="ECO:0007669"/>
    <property type="project" value="InterPro"/>
</dbReference>
<comment type="similarity">
    <text evidence="1">Belongs to the glycosyl hydrolase 35 family.</text>
</comment>
<gene>
    <name evidence="6" type="ORF">FC47_GL001153</name>
</gene>
<dbReference type="EMBL" id="AZEQ01000024">
    <property type="protein sequence ID" value="KRL23951.1"/>
    <property type="molecule type" value="Genomic_DNA"/>
</dbReference>
<comment type="caution">
    <text evidence="6">The sequence shown here is derived from an EMBL/GenBank/DDBJ whole genome shotgun (WGS) entry which is preliminary data.</text>
</comment>
<feature type="domain" description="Glycoside hydrolase family 42 N-terminal" evidence="4">
    <location>
        <begin position="46"/>
        <end position="214"/>
    </location>
</feature>